<gene>
    <name evidence="1" type="ORF">CCYN74_100068</name>
</gene>
<evidence type="ECO:0000313" key="1">
    <source>
        <dbReference type="EMBL" id="CEN34157.1"/>
    </source>
</evidence>
<dbReference type="EMBL" id="CDOG01000002">
    <property type="protein sequence ID" value="CEN34157.1"/>
    <property type="molecule type" value="Genomic_DNA"/>
</dbReference>
<dbReference type="Proteomes" id="UP000038083">
    <property type="component" value="Unassembled WGS sequence"/>
</dbReference>
<organism evidence="1 2">
    <name type="scientific">Capnocytophaga cynodegmi</name>
    <dbReference type="NCBI Taxonomy" id="28189"/>
    <lineage>
        <taxon>Bacteria</taxon>
        <taxon>Pseudomonadati</taxon>
        <taxon>Bacteroidota</taxon>
        <taxon>Flavobacteriia</taxon>
        <taxon>Flavobacteriales</taxon>
        <taxon>Flavobacteriaceae</taxon>
        <taxon>Capnocytophaga</taxon>
    </lineage>
</organism>
<accession>A0A0B7HDU2</accession>
<sequence length="38" mass="4518">MLILQSKQKTPQELGKIILKIYFWLREEIKVAKNKDSS</sequence>
<evidence type="ECO:0000313" key="2">
    <source>
        <dbReference type="Proteomes" id="UP000038083"/>
    </source>
</evidence>
<dbReference type="AlphaFoldDB" id="A0A0B7HDU2"/>
<reference evidence="1 2" key="1">
    <citation type="submission" date="2015-01" db="EMBL/GenBank/DDBJ databases">
        <authorList>
            <person name="MANFREDI Pablo"/>
        </authorList>
    </citation>
    <scope>NUCLEOTIDE SEQUENCE [LARGE SCALE GENOMIC DNA]</scope>
    <source>
        <strain evidence="1 2">Ccy74</strain>
    </source>
</reference>
<name>A0A0B7HDU2_9FLAO</name>
<protein>
    <submittedName>
        <fullName evidence="1">Uncharacterized protein</fullName>
    </submittedName>
</protein>
<proteinExistence type="predicted"/>